<evidence type="ECO:0000313" key="1">
    <source>
        <dbReference type="EMBL" id="EAX69573.1"/>
    </source>
</evidence>
<organism evidence="1 2">
    <name type="scientific">Trichomonas vaginalis (strain ATCC PRA-98 / G3)</name>
    <dbReference type="NCBI Taxonomy" id="412133"/>
    <lineage>
        <taxon>Eukaryota</taxon>
        <taxon>Metamonada</taxon>
        <taxon>Parabasalia</taxon>
        <taxon>Trichomonadida</taxon>
        <taxon>Trichomonadidae</taxon>
        <taxon>Trichomonas</taxon>
    </lineage>
</organism>
<protein>
    <submittedName>
        <fullName evidence="1">Uncharacterized protein</fullName>
    </submittedName>
</protein>
<name>A2HLZ4_TRIV3</name>
<sequence>MNHVYKYDRKFQQIGLPTKLITSLAATSAEATVDDVIISCTKMEVLEDKCITPGRMLLKFNHCSNW</sequence>
<evidence type="ECO:0000313" key="2">
    <source>
        <dbReference type="Proteomes" id="UP000001542"/>
    </source>
</evidence>
<accession>A2HLZ4</accession>
<keyword evidence="2" id="KW-1185">Reference proteome</keyword>
<dbReference type="EMBL" id="DS138140">
    <property type="protein sequence ID" value="EAX69573.1"/>
    <property type="molecule type" value="Genomic_DNA"/>
</dbReference>
<dbReference type="VEuPathDB" id="TrichDB:TVAGG3_0220360"/>
<dbReference type="InParanoid" id="A2HLZ4"/>
<reference evidence="1" key="2">
    <citation type="journal article" date="2007" name="Science">
        <title>Draft genome sequence of the sexually transmitted pathogen Trichomonas vaginalis.</title>
        <authorList>
            <person name="Carlton J.M."/>
            <person name="Hirt R.P."/>
            <person name="Silva J.C."/>
            <person name="Delcher A.L."/>
            <person name="Schatz M."/>
            <person name="Zhao Q."/>
            <person name="Wortman J.R."/>
            <person name="Bidwell S.L."/>
            <person name="Alsmark U.C.M."/>
            <person name="Besteiro S."/>
            <person name="Sicheritz-Ponten T."/>
            <person name="Noel C.J."/>
            <person name="Dacks J.B."/>
            <person name="Foster P.G."/>
            <person name="Simillion C."/>
            <person name="Van de Peer Y."/>
            <person name="Miranda-Saavedra D."/>
            <person name="Barton G.J."/>
            <person name="Westrop G.D."/>
            <person name="Mueller S."/>
            <person name="Dessi D."/>
            <person name="Fiori P.L."/>
            <person name="Ren Q."/>
            <person name="Paulsen I."/>
            <person name="Zhang H."/>
            <person name="Bastida-Corcuera F.D."/>
            <person name="Simoes-Barbosa A."/>
            <person name="Brown M.T."/>
            <person name="Hayes R.D."/>
            <person name="Mukherjee M."/>
            <person name="Okumura C.Y."/>
            <person name="Schneider R."/>
            <person name="Smith A.J."/>
            <person name="Vanacova S."/>
            <person name="Villalvazo M."/>
            <person name="Haas B.J."/>
            <person name="Pertea M."/>
            <person name="Feldblyum T.V."/>
            <person name="Utterback T.R."/>
            <person name="Shu C.L."/>
            <person name="Osoegawa K."/>
            <person name="de Jong P.J."/>
            <person name="Hrdy I."/>
            <person name="Horvathova L."/>
            <person name="Zubacova Z."/>
            <person name="Dolezal P."/>
            <person name="Malik S.B."/>
            <person name="Logsdon J.M. Jr."/>
            <person name="Henze K."/>
            <person name="Gupta A."/>
            <person name="Wang C.C."/>
            <person name="Dunne R.L."/>
            <person name="Upcroft J.A."/>
            <person name="Upcroft P."/>
            <person name="White O."/>
            <person name="Salzberg S.L."/>
            <person name="Tang P."/>
            <person name="Chiu C.-H."/>
            <person name="Lee Y.-S."/>
            <person name="Embley T.M."/>
            <person name="Coombs G.H."/>
            <person name="Mottram J.C."/>
            <person name="Tachezy J."/>
            <person name="Fraser-Liggett C.M."/>
            <person name="Johnson P.J."/>
        </authorList>
    </citation>
    <scope>NUCLEOTIDE SEQUENCE [LARGE SCALE GENOMIC DNA]</scope>
    <source>
        <strain evidence="1">G3</strain>
    </source>
</reference>
<gene>
    <name evidence="1" type="ORF">TVAG_530620</name>
</gene>
<dbReference type="Proteomes" id="UP000001542">
    <property type="component" value="Unassembled WGS sequence"/>
</dbReference>
<dbReference type="AlphaFoldDB" id="A2HLZ4"/>
<dbReference type="VEuPathDB" id="TrichDB:TVAG_530620"/>
<proteinExistence type="predicted"/>
<dbReference type="OrthoDB" id="10500762at2759"/>
<reference evidence="1" key="1">
    <citation type="submission" date="2006-10" db="EMBL/GenBank/DDBJ databases">
        <authorList>
            <person name="Amadeo P."/>
            <person name="Zhao Q."/>
            <person name="Wortman J."/>
            <person name="Fraser-Liggett C."/>
            <person name="Carlton J."/>
        </authorList>
    </citation>
    <scope>NUCLEOTIDE SEQUENCE</scope>
    <source>
        <strain evidence="1">G3</strain>
    </source>
</reference>